<sequence length="188" mass="19856">MDKKSSATAPLAAACVSDDAIAHAKSPEQEAAEQAVSSLQSACAACLSVSAAVLVAYSFVATAWRARNDPGDLAFVAGAAALLAALLACLRRAERLTPDSPAEERRRVQAAVWLLSTVLSCAFAYRVAAIMPMAVAVLVWCMTALVVLVGFCLLVLCKDEQYQCLEEVEDAGDAKLLKNKIKPNDELV</sequence>
<dbReference type="Gramene" id="Dexi3A01G0013360.1">
    <property type="protein sequence ID" value="Dexi3A01G0013360.1:cds"/>
    <property type="gene ID" value="Dexi3A01G0013360"/>
</dbReference>
<keyword evidence="1" id="KW-0472">Membrane</keyword>
<reference evidence="2" key="1">
    <citation type="submission" date="2020-07" db="EMBL/GenBank/DDBJ databases">
        <title>Genome sequence and genetic diversity analysis of an under-domesticated orphan crop, white fonio (Digitaria exilis).</title>
        <authorList>
            <person name="Bennetzen J.L."/>
            <person name="Chen S."/>
            <person name="Ma X."/>
            <person name="Wang X."/>
            <person name="Yssel A.E.J."/>
            <person name="Chaluvadi S.R."/>
            <person name="Johnson M."/>
            <person name="Gangashetty P."/>
            <person name="Hamidou F."/>
            <person name="Sanogo M.D."/>
            <person name="Zwaenepoel A."/>
            <person name="Wallace J."/>
            <person name="Van De Peer Y."/>
            <person name="Van Deynze A."/>
        </authorList>
    </citation>
    <scope>NUCLEOTIDE SEQUENCE</scope>
    <source>
        <tissue evidence="2">Leaves</tissue>
    </source>
</reference>
<accession>A0A835F3F8</accession>
<dbReference type="PANTHER" id="PTHR46610:SF20">
    <property type="entry name" value="OS05G0181300 PROTEIN"/>
    <property type="match status" value="1"/>
</dbReference>
<keyword evidence="1" id="KW-1133">Transmembrane helix</keyword>
<evidence type="ECO:0000256" key="1">
    <source>
        <dbReference type="SAM" id="Phobius"/>
    </source>
</evidence>
<gene>
    <name evidence="2" type="ORF">HU200_019501</name>
</gene>
<proteinExistence type="predicted"/>
<evidence type="ECO:0000313" key="3">
    <source>
        <dbReference type="Proteomes" id="UP000636709"/>
    </source>
</evidence>
<evidence type="ECO:0000313" key="2">
    <source>
        <dbReference type="EMBL" id="KAF8727007.1"/>
    </source>
</evidence>
<dbReference type="AlphaFoldDB" id="A0A835F3F8"/>
<feature type="transmembrane region" description="Helical" evidence="1">
    <location>
        <begin position="110"/>
        <end position="128"/>
    </location>
</feature>
<feature type="transmembrane region" description="Helical" evidence="1">
    <location>
        <begin position="73"/>
        <end position="90"/>
    </location>
</feature>
<dbReference type="Pfam" id="PF20100">
    <property type="entry name" value="DUF6490"/>
    <property type="match status" value="1"/>
</dbReference>
<comment type="caution">
    <text evidence="2">The sequence shown here is derived from an EMBL/GenBank/DDBJ whole genome shotgun (WGS) entry which is preliminary data.</text>
</comment>
<dbReference type="PROSITE" id="PS51257">
    <property type="entry name" value="PROKAR_LIPOPROTEIN"/>
    <property type="match status" value="1"/>
</dbReference>
<feature type="transmembrane region" description="Helical" evidence="1">
    <location>
        <begin position="42"/>
        <end position="61"/>
    </location>
</feature>
<organism evidence="2 3">
    <name type="scientific">Digitaria exilis</name>
    <dbReference type="NCBI Taxonomy" id="1010633"/>
    <lineage>
        <taxon>Eukaryota</taxon>
        <taxon>Viridiplantae</taxon>
        <taxon>Streptophyta</taxon>
        <taxon>Embryophyta</taxon>
        <taxon>Tracheophyta</taxon>
        <taxon>Spermatophyta</taxon>
        <taxon>Magnoliopsida</taxon>
        <taxon>Liliopsida</taxon>
        <taxon>Poales</taxon>
        <taxon>Poaceae</taxon>
        <taxon>PACMAD clade</taxon>
        <taxon>Panicoideae</taxon>
        <taxon>Panicodae</taxon>
        <taxon>Paniceae</taxon>
        <taxon>Anthephorinae</taxon>
        <taxon>Digitaria</taxon>
    </lineage>
</organism>
<dbReference type="OrthoDB" id="687108at2759"/>
<dbReference type="EMBL" id="JACEFO010001646">
    <property type="protein sequence ID" value="KAF8727007.1"/>
    <property type="molecule type" value="Genomic_DNA"/>
</dbReference>
<protein>
    <submittedName>
        <fullName evidence="2">Uncharacterized protein</fullName>
    </submittedName>
</protein>
<dbReference type="Proteomes" id="UP000636709">
    <property type="component" value="Unassembled WGS sequence"/>
</dbReference>
<keyword evidence="1" id="KW-0812">Transmembrane</keyword>
<keyword evidence="3" id="KW-1185">Reference proteome</keyword>
<name>A0A835F3F8_9POAL</name>
<feature type="transmembrane region" description="Helical" evidence="1">
    <location>
        <begin position="134"/>
        <end position="156"/>
    </location>
</feature>
<dbReference type="InterPro" id="IPR045501">
    <property type="entry name" value="DUF6490"/>
</dbReference>
<dbReference type="PANTHER" id="PTHR46610">
    <property type="entry name" value="OS05G0181300 PROTEIN"/>
    <property type="match status" value="1"/>
</dbReference>